<dbReference type="PRINTS" id="PR00445">
    <property type="entry name" value="HUPFHYPC"/>
</dbReference>
<evidence type="ECO:0000313" key="3">
    <source>
        <dbReference type="EMBL" id="NYZ19623.1"/>
    </source>
</evidence>
<evidence type="ECO:0000313" key="4">
    <source>
        <dbReference type="Proteomes" id="UP000584642"/>
    </source>
</evidence>
<dbReference type="Pfam" id="PF01455">
    <property type="entry name" value="HupF_HypC"/>
    <property type="match status" value="1"/>
</dbReference>
<gene>
    <name evidence="3" type="ORF">HND93_07860</name>
</gene>
<feature type="region of interest" description="Disordered" evidence="2">
    <location>
        <begin position="79"/>
        <end position="106"/>
    </location>
</feature>
<sequence>MCIGFPMRIERIDGDRAHCVADGIVETVDVALLPEAAAGDWVLVFLGSARRVLDAAEAALIGDALGAVRAAMEGRGDDDAFADLTGREPTLPPHLQAAHAAGLTEG</sequence>
<dbReference type="RefSeq" id="WP_180281398.1">
    <property type="nucleotide sequence ID" value="NZ_JABFDB010000004.1"/>
</dbReference>
<comment type="caution">
    <text evidence="3">The sequence shown here is derived from an EMBL/GenBank/DDBJ whole genome shotgun (WGS) entry which is preliminary data.</text>
</comment>
<dbReference type="PANTHER" id="PTHR35177:SF2">
    <property type="entry name" value="HYDROGENASE MATURATION FACTOR HYBG"/>
    <property type="match status" value="1"/>
</dbReference>
<reference evidence="3 4" key="1">
    <citation type="submission" date="2020-05" db="EMBL/GenBank/DDBJ databases">
        <title>Azospirillum oleiclasticum sp. nov, a nitrogen-fixing and heavy crude oil-emulsifying bacterium isolated from the crude oil of Yumen Oilfield.</title>
        <authorList>
            <person name="Wu D."/>
            <person name="Cai M."/>
            <person name="Zhang X."/>
        </authorList>
    </citation>
    <scope>NUCLEOTIDE SEQUENCE [LARGE SCALE GENOMIC DNA]</scope>
    <source>
        <strain evidence="3 4">ROY-1-1-2</strain>
    </source>
</reference>
<dbReference type="Gene3D" id="2.30.30.140">
    <property type="match status" value="1"/>
</dbReference>
<keyword evidence="4" id="KW-1185">Reference proteome</keyword>
<dbReference type="SUPFAM" id="SSF159127">
    <property type="entry name" value="HupF/HypC-like"/>
    <property type="match status" value="1"/>
</dbReference>
<name>A0ABX2T909_9PROT</name>
<dbReference type="PANTHER" id="PTHR35177">
    <property type="entry name" value="HYDROGENASE MATURATION FACTOR HYBG"/>
    <property type="match status" value="1"/>
</dbReference>
<organism evidence="3 4">
    <name type="scientific">Azospirillum oleiclasticum</name>
    <dbReference type="NCBI Taxonomy" id="2735135"/>
    <lineage>
        <taxon>Bacteria</taxon>
        <taxon>Pseudomonadati</taxon>
        <taxon>Pseudomonadota</taxon>
        <taxon>Alphaproteobacteria</taxon>
        <taxon>Rhodospirillales</taxon>
        <taxon>Azospirillaceae</taxon>
        <taxon>Azospirillum</taxon>
    </lineage>
</organism>
<dbReference type="NCBIfam" id="TIGR00074">
    <property type="entry name" value="hypC_hupF"/>
    <property type="match status" value="1"/>
</dbReference>
<proteinExistence type="inferred from homology"/>
<evidence type="ECO:0000256" key="1">
    <source>
        <dbReference type="ARBA" id="ARBA00006018"/>
    </source>
</evidence>
<accession>A0ABX2T909</accession>
<dbReference type="EMBL" id="JABFDB010000004">
    <property type="protein sequence ID" value="NYZ19623.1"/>
    <property type="molecule type" value="Genomic_DNA"/>
</dbReference>
<evidence type="ECO:0000256" key="2">
    <source>
        <dbReference type="SAM" id="MobiDB-lite"/>
    </source>
</evidence>
<dbReference type="Proteomes" id="UP000584642">
    <property type="component" value="Unassembled WGS sequence"/>
</dbReference>
<dbReference type="InterPro" id="IPR001109">
    <property type="entry name" value="Hydrogenase_HupF/HypC"/>
</dbReference>
<protein>
    <submittedName>
        <fullName evidence="3">HypC/HybG/HupF family hydrogenase formation chaperone</fullName>
    </submittedName>
</protein>
<comment type="similarity">
    <text evidence="1">Belongs to the HupF/HypC family.</text>
</comment>